<dbReference type="Pfam" id="PF15141">
    <property type="entry name" value="UQCC3"/>
    <property type="match status" value="1"/>
</dbReference>
<reference evidence="12" key="1">
    <citation type="submission" date="2025-08" db="UniProtKB">
        <authorList>
            <consortium name="Ensembl"/>
        </authorList>
    </citation>
    <scope>IDENTIFICATION</scope>
</reference>
<keyword evidence="10" id="KW-0066">ATP synthesis</keyword>
<keyword evidence="9 11" id="KW-0472">Membrane</keyword>
<keyword evidence="8" id="KW-0496">Mitochondrion</keyword>
<dbReference type="InterPro" id="IPR027896">
    <property type="entry name" value="UQCC3"/>
</dbReference>
<comment type="function">
    <text evidence="1">Required for the assembly of the ubiquinol-cytochrome c reductase complex (mitochondrial respiratory chain complex III or cytochrome b-c1 complex), mediating cytochrome b recruitment and probably stabilization within the complex. Thereby, plays an important role in ATP production by mitochondria. Cardiolipin-binding protein, it may also control the cardiolipin composition of mitochondria membranes and their morphology.</text>
</comment>
<dbReference type="PANTHER" id="PTHR36465">
    <property type="entry name" value="UBIQUINOL-CYTOCHROME-C REDUCTASE COMPLEX ASSEMBLY FACTOR 3"/>
    <property type="match status" value="1"/>
</dbReference>
<proteinExistence type="inferred from homology"/>
<name>A0A8C6TGQ1_9GOBI</name>
<dbReference type="GO" id="GO:0005743">
    <property type="term" value="C:mitochondrial inner membrane"/>
    <property type="evidence" value="ECO:0007669"/>
    <property type="project" value="UniProtKB-SubCell"/>
</dbReference>
<evidence type="ECO:0000256" key="11">
    <source>
        <dbReference type="SAM" id="Phobius"/>
    </source>
</evidence>
<reference evidence="12" key="2">
    <citation type="submission" date="2025-09" db="UniProtKB">
        <authorList>
            <consortium name="Ensembl"/>
        </authorList>
    </citation>
    <scope>IDENTIFICATION</scope>
</reference>
<evidence type="ECO:0000256" key="8">
    <source>
        <dbReference type="ARBA" id="ARBA00023128"/>
    </source>
</evidence>
<organism evidence="12 13">
    <name type="scientific">Neogobius melanostomus</name>
    <name type="common">round goby</name>
    <dbReference type="NCBI Taxonomy" id="47308"/>
    <lineage>
        <taxon>Eukaryota</taxon>
        <taxon>Metazoa</taxon>
        <taxon>Chordata</taxon>
        <taxon>Craniata</taxon>
        <taxon>Vertebrata</taxon>
        <taxon>Euteleostomi</taxon>
        <taxon>Actinopterygii</taxon>
        <taxon>Neopterygii</taxon>
        <taxon>Teleostei</taxon>
        <taxon>Neoteleostei</taxon>
        <taxon>Acanthomorphata</taxon>
        <taxon>Gobiaria</taxon>
        <taxon>Gobiiformes</taxon>
        <taxon>Gobioidei</taxon>
        <taxon>Gobiidae</taxon>
        <taxon>Benthophilinae</taxon>
        <taxon>Neogobiini</taxon>
        <taxon>Neogobius</taxon>
    </lineage>
</organism>
<evidence type="ECO:0000256" key="10">
    <source>
        <dbReference type="ARBA" id="ARBA00023310"/>
    </source>
</evidence>
<evidence type="ECO:0000256" key="2">
    <source>
        <dbReference type="ARBA" id="ARBA00004434"/>
    </source>
</evidence>
<feature type="transmembrane region" description="Helical" evidence="11">
    <location>
        <begin position="6"/>
        <end position="27"/>
    </location>
</feature>
<dbReference type="GO" id="GO:0006754">
    <property type="term" value="P:ATP biosynthetic process"/>
    <property type="evidence" value="ECO:0007669"/>
    <property type="project" value="UniProtKB-KW"/>
</dbReference>
<dbReference type="GO" id="GO:0034551">
    <property type="term" value="P:mitochondrial respiratory chain complex III assembly"/>
    <property type="evidence" value="ECO:0007669"/>
    <property type="project" value="InterPro"/>
</dbReference>
<keyword evidence="5 11" id="KW-0812">Transmembrane</keyword>
<comment type="subcellular location">
    <subcellularLocation>
        <location evidence="2">Mitochondrion inner membrane</location>
        <topology evidence="2">Single-pass membrane protein</topology>
    </subcellularLocation>
</comment>
<evidence type="ECO:0000256" key="1">
    <source>
        <dbReference type="ARBA" id="ARBA00002879"/>
    </source>
</evidence>
<dbReference type="Proteomes" id="UP000694523">
    <property type="component" value="Unplaced"/>
</dbReference>
<protein>
    <recommendedName>
        <fullName evidence="4">Ubiquinol-cytochrome-c reductase complex assembly factor 3</fullName>
    </recommendedName>
</protein>
<evidence type="ECO:0000256" key="4">
    <source>
        <dbReference type="ARBA" id="ARBA00016475"/>
    </source>
</evidence>
<sequence length="84" mass="9344">MSALRTIVAYSGIVLVLGVGYGTWSIISPAESRRRDLLRDLPEADPATMEESRRRTALVMQVLKEASETSENIARSRIGRRKLA</sequence>
<dbReference type="AlphaFoldDB" id="A0A8C6TGQ1"/>
<dbReference type="Ensembl" id="ENSNMLT00000023873.1">
    <property type="protein sequence ID" value="ENSNMLP00000021287.1"/>
    <property type="gene ID" value="ENSNMLG00000013829.1"/>
</dbReference>
<keyword evidence="13" id="KW-1185">Reference proteome</keyword>
<evidence type="ECO:0000256" key="6">
    <source>
        <dbReference type="ARBA" id="ARBA00022792"/>
    </source>
</evidence>
<dbReference type="PANTHER" id="PTHR36465:SF1">
    <property type="entry name" value="UBIQUINOL-CYTOCHROME-C REDUCTASE COMPLEX ASSEMBLY FACTOR 3"/>
    <property type="match status" value="1"/>
</dbReference>
<evidence type="ECO:0000256" key="5">
    <source>
        <dbReference type="ARBA" id="ARBA00022692"/>
    </source>
</evidence>
<accession>A0A8C6TGQ1</accession>
<keyword evidence="6" id="KW-0999">Mitochondrion inner membrane</keyword>
<evidence type="ECO:0000256" key="7">
    <source>
        <dbReference type="ARBA" id="ARBA00022989"/>
    </source>
</evidence>
<comment type="similarity">
    <text evidence="3">Belongs to the UQCC3 family.</text>
</comment>
<evidence type="ECO:0000313" key="12">
    <source>
        <dbReference type="Ensembl" id="ENSNMLP00000021287.1"/>
    </source>
</evidence>
<evidence type="ECO:0000256" key="9">
    <source>
        <dbReference type="ARBA" id="ARBA00023136"/>
    </source>
</evidence>
<evidence type="ECO:0000313" key="13">
    <source>
        <dbReference type="Proteomes" id="UP000694523"/>
    </source>
</evidence>
<keyword evidence="7 11" id="KW-1133">Transmembrane helix</keyword>
<evidence type="ECO:0000256" key="3">
    <source>
        <dbReference type="ARBA" id="ARBA00006970"/>
    </source>
</evidence>